<comment type="caution">
    <text evidence="1">The sequence shown here is derived from an EMBL/GenBank/DDBJ whole genome shotgun (WGS) entry which is preliminary data.</text>
</comment>
<dbReference type="AlphaFoldDB" id="A0AAW0Q6T9"/>
<evidence type="ECO:0000313" key="2">
    <source>
        <dbReference type="Proteomes" id="UP001460270"/>
    </source>
</evidence>
<sequence length="110" mass="12720">MMYYRLDELYSSLEKDVEFVSCHLEYLTQTMAVGRLVHEYPWRRLHQRVPPTPKVSEVELTQAARRCPSRAHTVPLHLLSTLTFSEQSGLLCWMASLILENHIVSPVPAL</sequence>
<proteinExistence type="predicted"/>
<gene>
    <name evidence="1" type="ORF">WMY93_000176</name>
</gene>
<evidence type="ECO:0000313" key="1">
    <source>
        <dbReference type="EMBL" id="KAK7944448.1"/>
    </source>
</evidence>
<dbReference type="EMBL" id="JBBPFD010000001">
    <property type="protein sequence ID" value="KAK7944448.1"/>
    <property type="molecule type" value="Genomic_DNA"/>
</dbReference>
<organism evidence="1 2">
    <name type="scientific">Mugilogobius chulae</name>
    <name type="common">yellowstripe goby</name>
    <dbReference type="NCBI Taxonomy" id="88201"/>
    <lineage>
        <taxon>Eukaryota</taxon>
        <taxon>Metazoa</taxon>
        <taxon>Chordata</taxon>
        <taxon>Craniata</taxon>
        <taxon>Vertebrata</taxon>
        <taxon>Euteleostomi</taxon>
        <taxon>Actinopterygii</taxon>
        <taxon>Neopterygii</taxon>
        <taxon>Teleostei</taxon>
        <taxon>Neoteleostei</taxon>
        <taxon>Acanthomorphata</taxon>
        <taxon>Gobiaria</taxon>
        <taxon>Gobiiformes</taxon>
        <taxon>Gobioidei</taxon>
        <taxon>Gobiidae</taxon>
        <taxon>Gobionellinae</taxon>
        <taxon>Mugilogobius</taxon>
    </lineage>
</organism>
<protein>
    <submittedName>
        <fullName evidence="1">Uncharacterized protein</fullName>
    </submittedName>
</protein>
<keyword evidence="2" id="KW-1185">Reference proteome</keyword>
<accession>A0AAW0Q6T9</accession>
<reference evidence="2" key="1">
    <citation type="submission" date="2024-04" db="EMBL/GenBank/DDBJ databases">
        <title>Salinicola lusitanus LLJ914,a marine bacterium isolated from the Okinawa Trough.</title>
        <authorList>
            <person name="Li J."/>
        </authorList>
    </citation>
    <scope>NUCLEOTIDE SEQUENCE [LARGE SCALE GENOMIC DNA]</scope>
</reference>
<dbReference type="Proteomes" id="UP001460270">
    <property type="component" value="Unassembled WGS sequence"/>
</dbReference>
<name>A0AAW0Q6T9_9GOBI</name>